<keyword evidence="2" id="KW-1185">Reference proteome</keyword>
<evidence type="ECO:0000313" key="2">
    <source>
        <dbReference type="Proteomes" id="UP000886998"/>
    </source>
</evidence>
<proteinExistence type="predicted"/>
<reference evidence="1" key="1">
    <citation type="submission" date="2020-08" db="EMBL/GenBank/DDBJ databases">
        <title>Multicomponent nature underlies the extraordinary mechanical properties of spider dragline silk.</title>
        <authorList>
            <person name="Kono N."/>
            <person name="Nakamura H."/>
            <person name="Mori M."/>
            <person name="Yoshida Y."/>
            <person name="Ohtoshi R."/>
            <person name="Malay A.D."/>
            <person name="Moran D.A.P."/>
            <person name="Tomita M."/>
            <person name="Numata K."/>
            <person name="Arakawa K."/>
        </authorList>
    </citation>
    <scope>NUCLEOTIDE SEQUENCE</scope>
</reference>
<dbReference type="EMBL" id="BMAV01018921">
    <property type="protein sequence ID" value="GFY71536.1"/>
    <property type="molecule type" value="Genomic_DNA"/>
</dbReference>
<evidence type="ECO:0008006" key="3">
    <source>
        <dbReference type="Google" id="ProtNLM"/>
    </source>
</evidence>
<name>A0A8X6YIE9_9ARAC</name>
<dbReference type="InterPro" id="IPR052709">
    <property type="entry name" value="Transposase-MT_Hybrid"/>
</dbReference>
<dbReference type="AlphaFoldDB" id="A0A8X6YIE9"/>
<dbReference type="PANTHER" id="PTHR46060:SF1">
    <property type="entry name" value="MARINER MOS1 TRANSPOSASE-LIKE PROTEIN"/>
    <property type="match status" value="1"/>
</dbReference>
<comment type="caution">
    <text evidence="1">The sequence shown here is derived from an EMBL/GenBank/DDBJ whole genome shotgun (WGS) entry which is preliminary data.</text>
</comment>
<sequence>MRLFIATECVVLLHDNARPHVSRVTPAELAEFKTEQLDHPSYSPDMFPCVFHLFGPLKKHLKWKLFNADNEFKGTLKDWVWSRPQEFCGQGILQLINQWDR</sequence>
<accession>A0A8X6YIE9</accession>
<dbReference type="Gene3D" id="3.30.420.10">
    <property type="entry name" value="Ribonuclease H-like superfamily/Ribonuclease H"/>
    <property type="match status" value="1"/>
</dbReference>
<dbReference type="InterPro" id="IPR036397">
    <property type="entry name" value="RNaseH_sf"/>
</dbReference>
<evidence type="ECO:0000313" key="1">
    <source>
        <dbReference type="EMBL" id="GFY71536.1"/>
    </source>
</evidence>
<dbReference type="Proteomes" id="UP000886998">
    <property type="component" value="Unassembled WGS sequence"/>
</dbReference>
<dbReference type="GO" id="GO:0003676">
    <property type="term" value="F:nucleic acid binding"/>
    <property type="evidence" value="ECO:0007669"/>
    <property type="project" value="InterPro"/>
</dbReference>
<protein>
    <recommendedName>
        <fullName evidence="3">Histone-lysine N-methyltransferase SETMAR</fullName>
    </recommendedName>
</protein>
<gene>
    <name evidence="1" type="primary">ORF206403</name>
    <name evidence="1" type="ORF">TNIN_355991</name>
</gene>
<organism evidence="1 2">
    <name type="scientific">Trichonephila inaurata madagascariensis</name>
    <dbReference type="NCBI Taxonomy" id="2747483"/>
    <lineage>
        <taxon>Eukaryota</taxon>
        <taxon>Metazoa</taxon>
        <taxon>Ecdysozoa</taxon>
        <taxon>Arthropoda</taxon>
        <taxon>Chelicerata</taxon>
        <taxon>Arachnida</taxon>
        <taxon>Araneae</taxon>
        <taxon>Araneomorphae</taxon>
        <taxon>Entelegynae</taxon>
        <taxon>Araneoidea</taxon>
        <taxon>Nephilidae</taxon>
        <taxon>Trichonephila</taxon>
        <taxon>Trichonephila inaurata</taxon>
    </lineage>
</organism>
<dbReference type="OrthoDB" id="10017160at2759"/>
<dbReference type="PANTHER" id="PTHR46060">
    <property type="entry name" value="MARINER MOS1 TRANSPOSASE-LIKE PROTEIN"/>
    <property type="match status" value="1"/>
</dbReference>